<keyword evidence="9" id="KW-0812">Transmembrane</keyword>
<dbReference type="InterPro" id="IPR001128">
    <property type="entry name" value="Cyt_P450"/>
</dbReference>
<dbReference type="AlphaFoldDB" id="A0A1B6Q0V1"/>
<dbReference type="GO" id="GO:0020037">
    <property type="term" value="F:heme binding"/>
    <property type="evidence" value="ECO:0007669"/>
    <property type="project" value="InterPro"/>
</dbReference>
<accession>A0A1B6Q0V1</accession>
<evidence type="ECO:0000256" key="4">
    <source>
        <dbReference type="ARBA" id="ARBA00023002"/>
    </source>
</evidence>
<comment type="similarity">
    <text evidence="1 8">Belongs to the cytochrome P450 family.</text>
</comment>
<feature type="binding site" description="axial binding residue" evidence="7">
    <location>
        <position position="493"/>
    </location>
    <ligand>
        <name>heme</name>
        <dbReference type="ChEBI" id="CHEBI:30413"/>
    </ligand>
    <ligandPart>
        <name>Fe</name>
        <dbReference type="ChEBI" id="CHEBI:18248"/>
    </ligandPart>
</feature>
<evidence type="ECO:0000256" key="2">
    <source>
        <dbReference type="ARBA" id="ARBA00022617"/>
    </source>
</evidence>
<keyword evidence="5 7" id="KW-0408">Iron</keyword>
<dbReference type="GO" id="GO:0005506">
    <property type="term" value="F:iron ion binding"/>
    <property type="evidence" value="ECO:0007669"/>
    <property type="project" value="InterPro"/>
</dbReference>
<feature type="transmembrane region" description="Helical" evidence="9">
    <location>
        <begin position="34"/>
        <end position="50"/>
    </location>
</feature>
<dbReference type="SUPFAM" id="SSF48264">
    <property type="entry name" value="Cytochrome P450"/>
    <property type="match status" value="1"/>
</dbReference>
<evidence type="ECO:0000256" key="3">
    <source>
        <dbReference type="ARBA" id="ARBA00022723"/>
    </source>
</evidence>
<feature type="chain" id="PRO_5012610713" description="Cytochrome P450 71A1" evidence="10">
    <location>
        <begin position="26"/>
        <end position="552"/>
    </location>
</feature>
<evidence type="ECO:0000256" key="9">
    <source>
        <dbReference type="SAM" id="Phobius"/>
    </source>
</evidence>
<keyword evidence="6 8" id="KW-0503">Monooxygenase</keyword>
<dbReference type="FunFam" id="1.10.630.10:FF:000043">
    <property type="entry name" value="Cytochrome P450 99A2"/>
    <property type="match status" value="1"/>
</dbReference>
<keyword evidence="9" id="KW-0472">Membrane</keyword>
<evidence type="ECO:0000256" key="6">
    <source>
        <dbReference type="ARBA" id="ARBA00023033"/>
    </source>
</evidence>
<dbReference type="PANTHER" id="PTHR47955:SF15">
    <property type="entry name" value="CYTOCHROME P450 71A2-LIKE"/>
    <property type="match status" value="1"/>
</dbReference>
<dbReference type="PRINTS" id="PR00463">
    <property type="entry name" value="EP450I"/>
</dbReference>
<name>A0A1B6Q0V1_SORBI</name>
<dbReference type="OMA" id="RDDENFH"/>
<dbReference type="PRINTS" id="PR00385">
    <property type="entry name" value="P450"/>
</dbReference>
<evidence type="ECO:0000256" key="10">
    <source>
        <dbReference type="SAM" id="SignalP"/>
    </source>
</evidence>
<organism evidence="11 12">
    <name type="scientific">Sorghum bicolor</name>
    <name type="common">Sorghum</name>
    <name type="synonym">Sorghum vulgare</name>
    <dbReference type="NCBI Taxonomy" id="4558"/>
    <lineage>
        <taxon>Eukaryota</taxon>
        <taxon>Viridiplantae</taxon>
        <taxon>Streptophyta</taxon>
        <taxon>Embryophyta</taxon>
        <taxon>Tracheophyta</taxon>
        <taxon>Spermatophyta</taxon>
        <taxon>Magnoliopsida</taxon>
        <taxon>Liliopsida</taxon>
        <taxon>Poales</taxon>
        <taxon>Poaceae</taxon>
        <taxon>PACMAD clade</taxon>
        <taxon>Panicoideae</taxon>
        <taxon>Andropogonodae</taxon>
        <taxon>Andropogoneae</taxon>
        <taxon>Sorghinae</taxon>
        <taxon>Sorghum</taxon>
    </lineage>
</organism>
<evidence type="ECO:0000313" key="12">
    <source>
        <dbReference type="Proteomes" id="UP000000768"/>
    </source>
</evidence>
<keyword evidence="4 8" id="KW-0560">Oxidoreductase</keyword>
<evidence type="ECO:0000256" key="8">
    <source>
        <dbReference type="RuleBase" id="RU000461"/>
    </source>
</evidence>
<dbReference type="GO" id="GO:0004497">
    <property type="term" value="F:monooxygenase activity"/>
    <property type="evidence" value="ECO:0007669"/>
    <property type="project" value="UniProtKB-KW"/>
</dbReference>
<dbReference type="OrthoDB" id="1470350at2759"/>
<dbReference type="PROSITE" id="PS00086">
    <property type="entry name" value="CYTOCHROME_P450"/>
    <property type="match status" value="1"/>
</dbReference>
<keyword evidence="12" id="KW-1185">Reference proteome</keyword>
<evidence type="ECO:0000256" key="5">
    <source>
        <dbReference type="ARBA" id="ARBA00023004"/>
    </source>
</evidence>
<gene>
    <name evidence="11" type="ORF">SORBI_3003G010200</name>
</gene>
<feature type="signal peptide" evidence="10">
    <location>
        <begin position="1"/>
        <end position="25"/>
    </location>
</feature>
<dbReference type="EMBL" id="CM000762">
    <property type="protein sequence ID" value="KXG31510.2"/>
    <property type="molecule type" value="Genomic_DNA"/>
</dbReference>
<dbReference type="GO" id="GO:0016491">
    <property type="term" value="F:oxidoreductase activity"/>
    <property type="evidence" value="ECO:0000318"/>
    <property type="project" value="GO_Central"/>
</dbReference>
<dbReference type="FunCoup" id="A0A1B6Q0V1">
    <property type="interactions" value="269"/>
</dbReference>
<dbReference type="STRING" id="4558.A0A1B6Q0V1"/>
<sequence>MYQQHRRRITMHLLVPSLTLPQLSAVPDMDVSPFVALLLVALLSLLLFATRRKGSPSSRDGWRRRLPPSPPGLPLLGHLPLLGSLPHRNLRSMAASYGPVMLLRLGRVPTVVASSAAAAQEVMKARDLAFASRPRVRMAERLLYGRDNMAFAPYGESWRQARRVCVLHLLSQRRVHSFRHAREQEAAAMVGRVRRAAGGAGAVNLNAILISYTNGVISRAVFGDDGSYGLDGGEGEKLANLFADFEELLGTVTVGEFVPWLAWVDTLMGLDAKVTRTAEEMGALLDRVITEHRQRRRGNRRQEGDDHRDFVDVLLDVNEAEEEAGGVKFDNVAIKSNILVLFAAATDTTYTTLVWAMAELVNHPHEMRRVQDEIRAAVAGSGHDDDVVTEDHLDKLRYLRRVIKETLRLHAPLPLLLPHETMEDTELLGYHVPARTRVIVNAWAIARDLATWERADEFVPERFADDDDDDVKTDYLLGQDFRFVPFGAGRRGCPGVGFAAPAMELALASLLYHFDWALPAGGASKVEMEELNGLSVRLKAILHLVAKPWYPQ</sequence>
<dbReference type="Gene3D" id="1.10.630.10">
    <property type="entry name" value="Cytochrome P450"/>
    <property type="match status" value="1"/>
</dbReference>
<dbReference type="Pfam" id="PF00067">
    <property type="entry name" value="p450"/>
    <property type="match status" value="1"/>
</dbReference>
<dbReference type="eggNOG" id="KOG0156">
    <property type="taxonomic scope" value="Eukaryota"/>
</dbReference>
<keyword evidence="9" id="KW-1133">Transmembrane helix</keyword>
<evidence type="ECO:0008006" key="13">
    <source>
        <dbReference type="Google" id="ProtNLM"/>
    </source>
</evidence>
<reference evidence="12" key="2">
    <citation type="journal article" date="2018" name="Plant J.">
        <title>The Sorghum bicolor reference genome: improved assembly, gene annotations, a transcriptome atlas, and signatures of genome organization.</title>
        <authorList>
            <person name="McCormick R.F."/>
            <person name="Truong S.K."/>
            <person name="Sreedasyam A."/>
            <person name="Jenkins J."/>
            <person name="Shu S."/>
            <person name="Sims D."/>
            <person name="Kennedy M."/>
            <person name="Amirebrahimi M."/>
            <person name="Weers B.D."/>
            <person name="McKinley B."/>
            <person name="Mattison A."/>
            <person name="Morishige D.T."/>
            <person name="Grimwood J."/>
            <person name="Schmutz J."/>
            <person name="Mullet J.E."/>
        </authorList>
    </citation>
    <scope>NUCLEOTIDE SEQUENCE [LARGE SCALE GENOMIC DNA]</scope>
    <source>
        <strain evidence="12">cv. BTx623</strain>
    </source>
</reference>
<evidence type="ECO:0000256" key="1">
    <source>
        <dbReference type="ARBA" id="ARBA00010617"/>
    </source>
</evidence>
<evidence type="ECO:0000256" key="7">
    <source>
        <dbReference type="PIRSR" id="PIRSR602401-1"/>
    </source>
</evidence>
<keyword evidence="2 7" id="KW-0349">Heme</keyword>
<dbReference type="PANTHER" id="PTHR47955">
    <property type="entry name" value="CYTOCHROME P450 FAMILY 71 PROTEIN"/>
    <property type="match status" value="1"/>
</dbReference>
<dbReference type="InParanoid" id="A0A1B6Q0V1"/>
<dbReference type="Proteomes" id="UP000000768">
    <property type="component" value="Chromosome 3"/>
</dbReference>
<dbReference type="InterPro" id="IPR017972">
    <property type="entry name" value="Cyt_P450_CS"/>
</dbReference>
<reference evidence="11 12" key="1">
    <citation type="journal article" date="2009" name="Nature">
        <title>The Sorghum bicolor genome and the diversification of grasses.</title>
        <authorList>
            <person name="Paterson A.H."/>
            <person name="Bowers J.E."/>
            <person name="Bruggmann R."/>
            <person name="Dubchak I."/>
            <person name="Grimwood J."/>
            <person name="Gundlach H."/>
            <person name="Haberer G."/>
            <person name="Hellsten U."/>
            <person name="Mitros T."/>
            <person name="Poliakov A."/>
            <person name="Schmutz J."/>
            <person name="Spannagl M."/>
            <person name="Tang H."/>
            <person name="Wang X."/>
            <person name="Wicker T."/>
            <person name="Bharti A.K."/>
            <person name="Chapman J."/>
            <person name="Feltus F.A."/>
            <person name="Gowik U."/>
            <person name="Grigoriev I.V."/>
            <person name="Lyons E."/>
            <person name="Maher C.A."/>
            <person name="Martis M."/>
            <person name="Narechania A."/>
            <person name="Otillar R.P."/>
            <person name="Penning B.W."/>
            <person name="Salamov A.A."/>
            <person name="Wang Y."/>
            <person name="Zhang L."/>
            <person name="Carpita N.C."/>
            <person name="Freeling M."/>
            <person name="Gingle A.R."/>
            <person name="Hash C.T."/>
            <person name="Keller B."/>
            <person name="Klein P."/>
            <person name="Kresovich S."/>
            <person name="McCann M.C."/>
            <person name="Ming R."/>
            <person name="Peterson D.G."/>
            <person name="Mehboob-ur-Rahman"/>
            <person name="Ware D."/>
            <person name="Westhoff P."/>
            <person name="Mayer K.F."/>
            <person name="Messing J."/>
            <person name="Rokhsar D.S."/>
        </authorList>
    </citation>
    <scope>NUCLEOTIDE SEQUENCE [LARGE SCALE GENOMIC DNA]</scope>
    <source>
        <strain evidence="12">cv. BTx623</strain>
    </source>
</reference>
<comment type="cofactor">
    <cofactor evidence="7">
        <name>heme</name>
        <dbReference type="ChEBI" id="CHEBI:30413"/>
    </cofactor>
</comment>
<dbReference type="InterPro" id="IPR002401">
    <property type="entry name" value="Cyt_P450_E_grp-I"/>
</dbReference>
<dbReference type="InterPro" id="IPR036396">
    <property type="entry name" value="Cyt_P450_sf"/>
</dbReference>
<dbReference type="Gramene" id="KXG31510">
    <property type="protein sequence ID" value="KXG31510"/>
    <property type="gene ID" value="SORBI_3003G010200"/>
</dbReference>
<keyword evidence="10" id="KW-0732">Signal</keyword>
<keyword evidence="3 7" id="KW-0479">Metal-binding</keyword>
<proteinExistence type="inferred from homology"/>
<dbReference type="GO" id="GO:0016705">
    <property type="term" value="F:oxidoreductase activity, acting on paired donors, with incorporation or reduction of molecular oxygen"/>
    <property type="evidence" value="ECO:0007669"/>
    <property type="project" value="InterPro"/>
</dbReference>
<dbReference type="SMR" id="A0A1B6Q0V1"/>
<protein>
    <recommendedName>
        <fullName evidence="13">Cytochrome P450 71A1</fullName>
    </recommendedName>
</protein>
<evidence type="ECO:0000313" key="11">
    <source>
        <dbReference type="EMBL" id="KXG31510.2"/>
    </source>
</evidence>